<dbReference type="InterPro" id="IPR052258">
    <property type="entry name" value="Diverse_Func_Domain-Protein"/>
</dbReference>
<dbReference type="RefSeq" id="WP_165302441.1">
    <property type="nucleotide sequence ID" value="NZ_JAAKZZ010000536.1"/>
</dbReference>
<evidence type="ECO:0000256" key="1">
    <source>
        <dbReference type="SAM" id="MobiDB-lite"/>
    </source>
</evidence>
<dbReference type="EMBL" id="JAAKZZ010000536">
    <property type="protein sequence ID" value="NGO72774.1"/>
    <property type="molecule type" value="Genomic_DNA"/>
</dbReference>
<feature type="region of interest" description="Disordered" evidence="1">
    <location>
        <begin position="19"/>
        <end position="65"/>
    </location>
</feature>
<keyword evidence="2" id="KW-0067">ATP-binding</keyword>
<protein>
    <submittedName>
        <fullName evidence="2">ATP-binding protein</fullName>
    </submittedName>
</protein>
<feature type="non-terminal residue" evidence="2">
    <location>
        <position position="1"/>
    </location>
</feature>
<feature type="compositionally biased region" description="Gly residues" evidence="1">
    <location>
        <begin position="636"/>
        <end position="647"/>
    </location>
</feature>
<proteinExistence type="predicted"/>
<dbReference type="GO" id="GO:0005524">
    <property type="term" value="F:ATP binding"/>
    <property type="evidence" value="ECO:0007669"/>
    <property type="project" value="UniProtKB-KW"/>
</dbReference>
<gene>
    <name evidence="2" type="ORF">G5C65_31410</name>
</gene>
<keyword evidence="2" id="KW-0547">Nucleotide-binding</keyword>
<dbReference type="Proteomes" id="UP000477722">
    <property type="component" value="Unassembled WGS sequence"/>
</dbReference>
<feature type="compositionally biased region" description="Low complexity" evidence="1">
    <location>
        <begin position="746"/>
        <end position="761"/>
    </location>
</feature>
<feature type="compositionally biased region" description="Basic and acidic residues" evidence="1">
    <location>
        <begin position="672"/>
        <end position="684"/>
    </location>
</feature>
<keyword evidence="3" id="KW-1185">Reference proteome</keyword>
<dbReference type="PANTHER" id="PTHR37612:SF20">
    <property type="entry name" value="PER-HEXAMER REPEAT PROTEIN 5-RELATED"/>
    <property type="match status" value="1"/>
</dbReference>
<feature type="compositionally biased region" description="Basic and acidic residues" evidence="1">
    <location>
        <begin position="32"/>
        <end position="45"/>
    </location>
</feature>
<dbReference type="AlphaFoldDB" id="A0A6G4X7P8"/>
<feature type="compositionally biased region" description="Low complexity" evidence="1">
    <location>
        <begin position="687"/>
        <end position="715"/>
    </location>
</feature>
<dbReference type="SUPFAM" id="SSF52540">
    <property type="entry name" value="P-loop containing nucleoside triphosphate hydrolases"/>
    <property type="match status" value="1"/>
</dbReference>
<dbReference type="PANTHER" id="PTHR37612">
    <property type="entry name" value="FIBROIN HEAVY CHAIN FIB-H LIKE PROTEIN"/>
    <property type="match status" value="1"/>
</dbReference>
<feature type="compositionally biased region" description="Low complexity" evidence="1">
    <location>
        <begin position="655"/>
        <end position="666"/>
    </location>
</feature>
<comment type="caution">
    <text evidence="2">The sequence shown here is derived from an EMBL/GenBank/DDBJ whole genome shotgun (WGS) entry which is preliminary data.</text>
</comment>
<feature type="region of interest" description="Disordered" evidence="1">
    <location>
        <begin position="600"/>
        <end position="799"/>
    </location>
</feature>
<reference evidence="2 3" key="1">
    <citation type="submission" date="2020-02" db="EMBL/GenBank/DDBJ databases">
        <title>Whole-genome analyses of novel actinobacteria.</title>
        <authorList>
            <person name="Sahin N."/>
            <person name="Tatar D."/>
        </authorList>
    </citation>
    <scope>NUCLEOTIDE SEQUENCE [LARGE SCALE GENOMIC DNA]</scope>
    <source>
        <strain evidence="2 3">SB3404</strain>
    </source>
</reference>
<sequence length="799" mass="79914">LARTVQLVAADYLLTVNPVDGSEIEPCPPGERPGRPEKYRPHERPQAALAAGGTPGIPGDAGDAARSAPALPLLEREEERERLARLLARGRSVRLTGPAGSGRSALLDAVAVDVAHFAPDGVVRLSGHRRTPEDLLQELFAAVHHAPLHRPGHPELSEALARTGAVVLLDDLEFGGAALDELLRATPECAFLFAATPDVAAPSPDAHVEEVFLAGISRTACLELLEHGAGRPLTDEEADWAADLWFESEGLALRFVQAGALLRQQDCRAAVSTAGALPPLLAAGLSDAARAALRLALALDGALPHPSHLPALTGDPGAETAVAELVAAGLVTASGTHHRLAAGVAAQLDGSDVDHELPATALAAAQHYAWWAGQPSASPERAAAEAAPLLAAVRGAQRSGHESAAVLLARTAAPLLAAGLRWSAWERVLSAGQEAARACGDVAEEAYFHHELGVHALCTGHPERARAELDAALGLRGMLDDQRGVFAGRRALALVTDRLARRGDAVSTAATTAVVPPLAADSSDTARTLHGTEVTPPEAAEESEPPPATAPTALVSPTGPPVARSSHRRLALYASKRNVVAAGAGALLAAVLGTIVTVGNTSGDGGDPPDKVKPGHSASQDDDGDDLTADRPASGDEGGAQGTGGGATAPHEQRPAAGSSPSAGPDGSDGDGGERDGDGSHSDDPSDSGSGSHSRPGSEPGSGSASGSGSSSGSSSGSGSGSSSGGNGGSSSGTGGGSPSTPPDGPGESSGSSTGPTGSPSEPDDPPSSDPEDPGPTESNEAPSNSNPGPGTDSAPTRV</sequence>
<evidence type="ECO:0000313" key="2">
    <source>
        <dbReference type="EMBL" id="NGO72774.1"/>
    </source>
</evidence>
<organism evidence="2 3">
    <name type="scientific">Streptomyces boncukensis</name>
    <dbReference type="NCBI Taxonomy" id="2711219"/>
    <lineage>
        <taxon>Bacteria</taxon>
        <taxon>Bacillati</taxon>
        <taxon>Actinomycetota</taxon>
        <taxon>Actinomycetes</taxon>
        <taxon>Kitasatosporales</taxon>
        <taxon>Streptomycetaceae</taxon>
        <taxon>Streptomyces</taxon>
    </lineage>
</organism>
<feature type="region of interest" description="Disordered" evidence="1">
    <location>
        <begin position="518"/>
        <end position="564"/>
    </location>
</feature>
<feature type="compositionally biased region" description="Gly residues" evidence="1">
    <location>
        <begin position="716"/>
        <end position="738"/>
    </location>
</feature>
<feature type="compositionally biased region" description="Acidic residues" evidence="1">
    <location>
        <begin position="762"/>
        <end position="775"/>
    </location>
</feature>
<accession>A0A6G4X7P8</accession>
<name>A0A6G4X7P8_9ACTN</name>
<feature type="compositionally biased region" description="Polar residues" evidence="1">
    <location>
        <begin position="780"/>
        <end position="789"/>
    </location>
</feature>
<dbReference type="InterPro" id="IPR027417">
    <property type="entry name" value="P-loop_NTPase"/>
</dbReference>
<evidence type="ECO:0000313" key="3">
    <source>
        <dbReference type="Proteomes" id="UP000477722"/>
    </source>
</evidence>